<evidence type="ECO:0000256" key="5">
    <source>
        <dbReference type="ARBA" id="ARBA00022989"/>
    </source>
</evidence>
<feature type="transmembrane region" description="Helical" evidence="7">
    <location>
        <begin position="79"/>
        <end position="104"/>
    </location>
</feature>
<keyword evidence="6 7" id="KW-0472">Membrane</keyword>
<dbReference type="EMBL" id="BAABAT010000042">
    <property type="protein sequence ID" value="GAA4260732.1"/>
    <property type="molecule type" value="Genomic_DNA"/>
</dbReference>
<reference evidence="10" key="1">
    <citation type="journal article" date="2019" name="Int. J. Syst. Evol. Microbiol.">
        <title>The Global Catalogue of Microorganisms (GCM) 10K type strain sequencing project: providing services to taxonomists for standard genome sequencing and annotation.</title>
        <authorList>
            <consortium name="The Broad Institute Genomics Platform"/>
            <consortium name="The Broad Institute Genome Sequencing Center for Infectious Disease"/>
            <person name="Wu L."/>
            <person name="Ma J."/>
        </authorList>
    </citation>
    <scope>NUCLEOTIDE SEQUENCE [LARGE SCALE GENOMIC DNA]</scope>
    <source>
        <strain evidence="10">JCM 17441</strain>
    </source>
</reference>
<evidence type="ECO:0000256" key="1">
    <source>
        <dbReference type="ARBA" id="ARBA00004651"/>
    </source>
</evidence>
<keyword evidence="10" id="KW-1185">Reference proteome</keyword>
<name>A0ABP8DPF4_9ACTN</name>
<evidence type="ECO:0000256" key="7">
    <source>
        <dbReference type="SAM" id="Phobius"/>
    </source>
</evidence>
<dbReference type="PROSITE" id="PS50850">
    <property type="entry name" value="MFS"/>
    <property type="match status" value="1"/>
</dbReference>
<accession>A0ABP8DPF4</accession>
<keyword evidence="5 7" id="KW-1133">Transmembrane helix</keyword>
<proteinExistence type="predicted"/>
<comment type="caution">
    <text evidence="9">The sequence shown here is derived from an EMBL/GenBank/DDBJ whole genome shotgun (WGS) entry which is preliminary data.</text>
</comment>
<dbReference type="PANTHER" id="PTHR23517:SF2">
    <property type="entry name" value="MULTIDRUG RESISTANCE PROTEIN MDTH"/>
    <property type="match status" value="1"/>
</dbReference>
<feature type="transmembrane region" description="Helical" evidence="7">
    <location>
        <begin position="6"/>
        <end position="30"/>
    </location>
</feature>
<evidence type="ECO:0000256" key="4">
    <source>
        <dbReference type="ARBA" id="ARBA00022692"/>
    </source>
</evidence>
<feature type="transmembrane region" description="Helical" evidence="7">
    <location>
        <begin position="158"/>
        <end position="178"/>
    </location>
</feature>
<keyword evidence="3" id="KW-1003">Cell membrane</keyword>
<evidence type="ECO:0000256" key="3">
    <source>
        <dbReference type="ARBA" id="ARBA00022475"/>
    </source>
</evidence>
<evidence type="ECO:0000259" key="8">
    <source>
        <dbReference type="PROSITE" id="PS50850"/>
    </source>
</evidence>
<dbReference type="PANTHER" id="PTHR23517">
    <property type="entry name" value="RESISTANCE PROTEIN MDTM, PUTATIVE-RELATED-RELATED"/>
    <property type="match status" value="1"/>
</dbReference>
<feature type="transmembrane region" description="Helical" evidence="7">
    <location>
        <begin position="214"/>
        <end position="232"/>
    </location>
</feature>
<keyword evidence="2" id="KW-0813">Transport</keyword>
<dbReference type="InterPro" id="IPR020846">
    <property type="entry name" value="MFS_dom"/>
</dbReference>
<feature type="domain" description="Major facilitator superfamily (MFS) profile" evidence="8">
    <location>
        <begin position="1"/>
        <end position="185"/>
    </location>
</feature>
<feature type="transmembrane region" description="Helical" evidence="7">
    <location>
        <begin position="37"/>
        <end position="59"/>
    </location>
</feature>
<feature type="transmembrane region" description="Helical" evidence="7">
    <location>
        <begin position="366"/>
        <end position="385"/>
    </location>
</feature>
<keyword evidence="4 7" id="KW-0812">Transmembrane</keyword>
<dbReference type="InterPro" id="IPR036259">
    <property type="entry name" value="MFS_trans_sf"/>
</dbReference>
<gene>
    <name evidence="9" type="ORF">GCM10022255_090530</name>
</gene>
<sequence length="393" mass="40332">MSPRRALGVVALADSAGTGLYLAGSTVFLIRAAGLSTAAIGIGLAVSGTAGLLASVPLGTLTDRWGARRMLVGVQAWRAVWFTALAFVDGATTFVLVSLLLGVVERTASPATQAVVAAAVPGPDRTRTMALMRSVRNAGFSLGALAAAPLLAAHSVAAYRTVILADAASFAVVVLLLARLRVDTAPSPVRRGPLTFLADFRDWRYLRLAGLNGMLYLHTTILTVALPMWALLATPAPVAVVPLLVGLNTVLTVAFQVPFSSGVDSVAGTTRAFRRAGLALVGCCAAFAAAAHVGRTASVALLVLGTVLLTAGELWQSAAAWEASYRYAPEYRKAEYLAVFGLGPAAQEIVGPPLVTLVVVGLAAPGWVVLAGLLVAVVPLAPRAVGDLALQEG</sequence>
<dbReference type="InterPro" id="IPR011701">
    <property type="entry name" value="MFS"/>
</dbReference>
<organism evidence="9 10">
    <name type="scientific">Dactylosporangium darangshiense</name>
    <dbReference type="NCBI Taxonomy" id="579108"/>
    <lineage>
        <taxon>Bacteria</taxon>
        <taxon>Bacillati</taxon>
        <taxon>Actinomycetota</taxon>
        <taxon>Actinomycetes</taxon>
        <taxon>Micromonosporales</taxon>
        <taxon>Micromonosporaceae</taxon>
        <taxon>Dactylosporangium</taxon>
    </lineage>
</organism>
<feature type="transmembrane region" description="Helical" evidence="7">
    <location>
        <begin position="272"/>
        <end position="291"/>
    </location>
</feature>
<dbReference type="Pfam" id="PF07690">
    <property type="entry name" value="MFS_1"/>
    <property type="match status" value="1"/>
</dbReference>
<evidence type="ECO:0000313" key="10">
    <source>
        <dbReference type="Proteomes" id="UP001500620"/>
    </source>
</evidence>
<dbReference type="RefSeq" id="WP_345137640.1">
    <property type="nucleotide sequence ID" value="NZ_BAABAT010000042.1"/>
</dbReference>
<dbReference type="Gene3D" id="1.20.1250.20">
    <property type="entry name" value="MFS general substrate transporter like domains"/>
    <property type="match status" value="1"/>
</dbReference>
<dbReference type="InterPro" id="IPR050171">
    <property type="entry name" value="MFS_Transporters"/>
</dbReference>
<feature type="transmembrane region" description="Helical" evidence="7">
    <location>
        <begin position="238"/>
        <end position="260"/>
    </location>
</feature>
<evidence type="ECO:0000256" key="6">
    <source>
        <dbReference type="ARBA" id="ARBA00023136"/>
    </source>
</evidence>
<dbReference type="SUPFAM" id="SSF103473">
    <property type="entry name" value="MFS general substrate transporter"/>
    <property type="match status" value="1"/>
</dbReference>
<dbReference type="Proteomes" id="UP001500620">
    <property type="component" value="Unassembled WGS sequence"/>
</dbReference>
<evidence type="ECO:0000313" key="9">
    <source>
        <dbReference type="EMBL" id="GAA4260732.1"/>
    </source>
</evidence>
<comment type="subcellular location">
    <subcellularLocation>
        <location evidence="1">Cell membrane</location>
        <topology evidence="1">Multi-pass membrane protein</topology>
    </subcellularLocation>
</comment>
<evidence type="ECO:0000256" key="2">
    <source>
        <dbReference type="ARBA" id="ARBA00022448"/>
    </source>
</evidence>
<protein>
    <submittedName>
        <fullName evidence="9">MFS transporter</fullName>
    </submittedName>
</protein>